<feature type="non-terminal residue" evidence="3">
    <location>
        <position position="67"/>
    </location>
</feature>
<protein>
    <submittedName>
        <fullName evidence="3">Uncharacterized protein</fullName>
    </submittedName>
</protein>
<dbReference type="AlphaFoldDB" id="A0A0F3GKV3"/>
<keyword evidence="4" id="KW-1185">Reference proteome</keyword>
<dbReference type="Gene3D" id="3.90.220.20">
    <property type="entry name" value="DNA methylase specificity domains"/>
    <property type="match status" value="1"/>
</dbReference>
<organism evidence="3 4">
    <name type="scientific">Candidatus Magnetobacterium bavaricum</name>
    <dbReference type="NCBI Taxonomy" id="29290"/>
    <lineage>
        <taxon>Bacteria</taxon>
        <taxon>Pseudomonadati</taxon>
        <taxon>Nitrospirota</taxon>
        <taxon>Thermodesulfovibrionia</taxon>
        <taxon>Thermodesulfovibrionales</taxon>
        <taxon>Candidatus Magnetobacteriaceae</taxon>
        <taxon>Candidatus Magnetobacterium</taxon>
    </lineage>
</organism>
<evidence type="ECO:0000256" key="2">
    <source>
        <dbReference type="ARBA" id="ARBA00023125"/>
    </source>
</evidence>
<proteinExistence type="predicted"/>
<dbReference type="EMBL" id="LACI01002250">
    <property type="protein sequence ID" value="KJU82599.1"/>
    <property type="molecule type" value="Genomic_DNA"/>
</dbReference>
<sequence>MSLLAYQKLKPSVVEYLDEIPNDWQLKRLGDIVGFAQGKAHEPYIDDDGDYICVNSRFVSTSGKNIS</sequence>
<keyword evidence="1" id="KW-0680">Restriction system</keyword>
<evidence type="ECO:0000256" key="1">
    <source>
        <dbReference type="ARBA" id="ARBA00022747"/>
    </source>
</evidence>
<gene>
    <name evidence="3" type="ORF">MBAV_005208</name>
</gene>
<evidence type="ECO:0000313" key="3">
    <source>
        <dbReference type="EMBL" id="KJU82599.1"/>
    </source>
</evidence>
<comment type="caution">
    <text evidence="3">The sequence shown here is derived from an EMBL/GenBank/DDBJ whole genome shotgun (WGS) entry which is preliminary data.</text>
</comment>
<keyword evidence="2" id="KW-0238">DNA-binding</keyword>
<dbReference type="GO" id="GO:0003677">
    <property type="term" value="F:DNA binding"/>
    <property type="evidence" value="ECO:0007669"/>
    <property type="project" value="UniProtKB-KW"/>
</dbReference>
<dbReference type="GO" id="GO:0009307">
    <property type="term" value="P:DNA restriction-modification system"/>
    <property type="evidence" value="ECO:0007669"/>
    <property type="project" value="UniProtKB-KW"/>
</dbReference>
<accession>A0A0F3GKV3</accession>
<name>A0A0F3GKV3_9BACT</name>
<evidence type="ECO:0000313" key="4">
    <source>
        <dbReference type="Proteomes" id="UP000033423"/>
    </source>
</evidence>
<dbReference type="InterPro" id="IPR044946">
    <property type="entry name" value="Restrct_endonuc_typeI_TRD_sf"/>
</dbReference>
<dbReference type="Proteomes" id="UP000033423">
    <property type="component" value="Unassembled WGS sequence"/>
</dbReference>
<reference evidence="3 4" key="1">
    <citation type="submission" date="2015-02" db="EMBL/GenBank/DDBJ databases">
        <title>Single-cell genomics of uncultivated deep-branching MTB reveals a conserved set of magnetosome genes.</title>
        <authorList>
            <person name="Kolinko S."/>
            <person name="Richter M."/>
            <person name="Glockner F.O."/>
            <person name="Brachmann A."/>
            <person name="Schuler D."/>
        </authorList>
    </citation>
    <scope>NUCLEOTIDE SEQUENCE [LARGE SCALE GENOMIC DNA]</scope>
    <source>
        <strain evidence="3">TM-1</strain>
    </source>
</reference>
<dbReference type="SUPFAM" id="SSF116734">
    <property type="entry name" value="DNA methylase specificity domain"/>
    <property type="match status" value="1"/>
</dbReference>